<dbReference type="SUPFAM" id="SSF52402">
    <property type="entry name" value="Adenine nucleotide alpha hydrolases-like"/>
    <property type="match status" value="1"/>
</dbReference>
<dbReference type="EC" id="2.8.1.13" evidence="9"/>
<comment type="catalytic activity">
    <reaction evidence="8 9">
        <text>S-sulfanyl-L-cysteinyl-[protein] + uridine(34) in tRNA + AH2 + ATP = 2-thiouridine(34) in tRNA + L-cysteinyl-[protein] + A + AMP + diphosphate + H(+)</text>
        <dbReference type="Rhea" id="RHEA:47032"/>
        <dbReference type="Rhea" id="RHEA-COMP:10131"/>
        <dbReference type="Rhea" id="RHEA-COMP:11726"/>
        <dbReference type="Rhea" id="RHEA-COMP:11727"/>
        <dbReference type="Rhea" id="RHEA-COMP:11728"/>
        <dbReference type="ChEBI" id="CHEBI:13193"/>
        <dbReference type="ChEBI" id="CHEBI:15378"/>
        <dbReference type="ChEBI" id="CHEBI:17499"/>
        <dbReference type="ChEBI" id="CHEBI:29950"/>
        <dbReference type="ChEBI" id="CHEBI:30616"/>
        <dbReference type="ChEBI" id="CHEBI:33019"/>
        <dbReference type="ChEBI" id="CHEBI:61963"/>
        <dbReference type="ChEBI" id="CHEBI:65315"/>
        <dbReference type="ChEBI" id="CHEBI:87170"/>
        <dbReference type="ChEBI" id="CHEBI:456215"/>
        <dbReference type="EC" id="2.8.1.13"/>
    </reaction>
</comment>
<proteinExistence type="inferred from homology"/>
<dbReference type="EMBL" id="MGDZ01000067">
    <property type="protein sequence ID" value="OGL72296.1"/>
    <property type="molecule type" value="Genomic_DNA"/>
</dbReference>
<evidence type="ECO:0000256" key="1">
    <source>
        <dbReference type="ARBA" id="ARBA00022555"/>
    </source>
</evidence>
<dbReference type="PANTHER" id="PTHR11933:SF5">
    <property type="entry name" value="MITOCHONDRIAL TRNA-SPECIFIC 2-THIOURIDYLASE 1"/>
    <property type="match status" value="1"/>
</dbReference>
<dbReference type="NCBIfam" id="TIGR00420">
    <property type="entry name" value="trmU"/>
    <property type="match status" value="1"/>
</dbReference>
<reference evidence="12 13" key="1">
    <citation type="journal article" date="2016" name="Nat. Commun.">
        <title>Thousands of microbial genomes shed light on interconnected biogeochemical processes in an aquifer system.</title>
        <authorList>
            <person name="Anantharaman K."/>
            <person name="Brown C.T."/>
            <person name="Hug L.A."/>
            <person name="Sharon I."/>
            <person name="Castelle C.J."/>
            <person name="Probst A.J."/>
            <person name="Thomas B.C."/>
            <person name="Singh A."/>
            <person name="Wilkins M.J."/>
            <person name="Karaoz U."/>
            <person name="Brodie E.L."/>
            <person name="Williams K.H."/>
            <person name="Hubbard S.S."/>
            <person name="Banfield J.F."/>
        </authorList>
    </citation>
    <scope>NUCLEOTIDE SEQUENCE [LARGE SCALE GENOMIC DNA]</scope>
</reference>
<feature type="region of interest" description="Interaction with tRNA" evidence="9">
    <location>
        <begin position="303"/>
        <end position="304"/>
    </location>
</feature>
<dbReference type="Pfam" id="PF03054">
    <property type="entry name" value="tRNA_Me_trans"/>
    <property type="match status" value="1"/>
</dbReference>
<keyword evidence="2 9" id="KW-0808">Transferase</keyword>
<dbReference type="NCBIfam" id="NF001138">
    <property type="entry name" value="PRK00143.1"/>
    <property type="match status" value="1"/>
</dbReference>
<feature type="binding site" evidence="9">
    <location>
        <begin position="12"/>
        <end position="19"/>
    </location>
    <ligand>
        <name>ATP</name>
        <dbReference type="ChEBI" id="CHEBI:30616"/>
    </ligand>
</feature>
<dbReference type="PANTHER" id="PTHR11933">
    <property type="entry name" value="TRNA 5-METHYLAMINOMETHYL-2-THIOURIDYLATE -METHYLTRANSFERASE"/>
    <property type="match status" value="1"/>
</dbReference>
<evidence type="ECO:0000313" key="12">
    <source>
        <dbReference type="EMBL" id="OGL72296.1"/>
    </source>
</evidence>
<evidence type="ECO:0000256" key="2">
    <source>
        <dbReference type="ARBA" id="ARBA00022679"/>
    </source>
</evidence>
<name>A0A1F7U229_9BACT</name>
<feature type="domain" description="tRNA-specific 2-thiouridylase MnmA-like C-terminal" evidence="10">
    <location>
        <begin position="278"/>
        <end position="348"/>
    </location>
</feature>
<comment type="caution">
    <text evidence="12">The sequence shown here is derived from an EMBL/GenBank/DDBJ whole genome shotgun (WGS) entry which is preliminary data.</text>
</comment>
<evidence type="ECO:0000256" key="6">
    <source>
        <dbReference type="ARBA" id="ARBA00022884"/>
    </source>
</evidence>
<dbReference type="Gene3D" id="2.40.30.10">
    <property type="entry name" value="Translation factors"/>
    <property type="match status" value="1"/>
</dbReference>
<evidence type="ECO:0000259" key="10">
    <source>
        <dbReference type="Pfam" id="PF20258"/>
    </source>
</evidence>
<organism evidence="12 13">
    <name type="scientific">Candidatus Uhrbacteria bacterium RIFCSPHIGHO2_02_FULL_57_19</name>
    <dbReference type="NCBI Taxonomy" id="1802391"/>
    <lineage>
        <taxon>Bacteria</taxon>
        <taxon>Candidatus Uhriibacteriota</taxon>
    </lineage>
</organism>
<dbReference type="HAMAP" id="MF_00144">
    <property type="entry name" value="tRNA_thiouridyl_MnmA"/>
    <property type="match status" value="1"/>
</dbReference>
<dbReference type="AlphaFoldDB" id="A0A1F7U229"/>
<feature type="active site" description="Cysteine persulfide intermediate" evidence="9">
    <location>
        <position position="198"/>
    </location>
</feature>
<dbReference type="InterPro" id="IPR014729">
    <property type="entry name" value="Rossmann-like_a/b/a_fold"/>
</dbReference>
<evidence type="ECO:0000256" key="8">
    <source>
        <dbReference type="ARBA" id="ARBA00051542"/>
    </source>
</evidence>
<keyword evidence="5 9" id="KW-0067">ATP-binding</keyword>
<dbReference type="CDD" id="cd01998">
    <property type="entry name" value="MnmA_TRMU-like"/>
    <property type="match status" value="1"/>
</dbReference>
<comment type="subcellular location">
    <subcellularLocation>
        <location evidence="9">Cytoplasm</location>
    </subcellularLocation>
</comment>
<accession>A0A1F7U229</accession>
<protein>
    <recommendedName>
        <fullName evidence="9">tRNA-specific 2-thiouridylase MnmA</fullName>
        <ecNumber evidence="9">2.8.1.13</ecNumber>
    </recommendedName>
</protein>
<evidence type="ECO:0000259" key="11">
    <source>
        <dbReference type="Pfam" id="PF20259"/>
    </source>
</evidence>
<feature type="site" description="Interaction with tRNA" evidence="9">
    <location>
        <position position="127"/>
    </location>
</feature>
<dbReference type="FunFam" id="2.30.30.280:FF:000001">
    <property type="entry name" value="tRNA-specific 2-thiouridylase MnmA"/>
    <property type="match status" value="1"/>
</dbReference>
<gene>
    <name evidence="9" type="primary">mnmA</name>
    <name evidence="12" type="ORF">A3D72_01330</name>
</gene>
<dbReference type="Pfam" id="PF20259">
    <property type="entry name" value="tRNA_Me_trans_M"/>
    <property type="match status" value="1"/>
</dbReference>
<dbReference type="Proteomes" id="UP000176303">
    <property type="component" value="Unassembled WGS sequence"/>
</dbReference>
<keyword evidence="9" id="KW-0963">Cytoplasm</keyword>
<evidence type="ECO:0000313" key="13">
    <source>
        <dbReference type="Proteomes" id="UP000176303"/>
    </source>
</evidence>
<dbReference type="GO" id="GO:0103016">
    <property type="term" value="F:tRNA-uridine 2-sulfurtransferase activity"/>
    <property type="evidence" value="ECO:0007669"/>
    <property type="project" value="UniProtKB-EC"/>
</dbReference>
<dbReference type="InterPro" id="IPR004506">
    <property type="entry name" value="MnmA-like"/>
</dbReference>
<dbReference type="GO" id="GO:0005737">
    <property type="term" value="C:cytoplasm"/>
    <property type="evidence" value="ECO:0007669"/>
    <property type="project" value="UniProtKB-SubCell"/>
</dbReference>
<evidence type="ECO:0000256" key="9">
    <source>
        <dbReference type="HAMAP-Rule" id="MF_00144"/>
    </source>
</evidence>
<feature type="active site" description="Nucleophile" evidence="9">
    <location>
        <position position="102"/>
    </location>
</feature>
<sequence length="349" mass="38231">MTKLEKRKILVAMSGGVDSSVAALLLKKEGHDLVGAFMKVWSGADGNDPCWIEDRRDAMRVAAMLGIPLVTLDFEDEYRQDVVSNLFDEYAAGRTPNPDVRCNASVKFPLLWREARRLGCEAVATGHYARVEDDDGRLKLMTGIDPEKDQSYFLHRLRQDDLSHTLFPVGHLIKDEVRRIARDAGFPNADKRSTRGICFIGKVDLPEFLAGSVPRKTGKIATADGKIVGSHSGLAPYTIGQRSGIGVGGGEPYYVAAKDTMTNTLVVAPAHDPVHETQEIAVDDLHWINKAPSLPFRCSACIRYHQALQPCLIADNNTVRFDAPQRGVAAGQSVVFYDGEQCLGGGIIR</sequence>
<dbReference type="Pfam" id="PF20258">
    <property type="entry name" value="tRNA_Me_trans_C"/>
    <property type="match status" value="1"/>
</dbReference>
<feature type="site" description="Interaction with tRNA" evidence="9">
    <location>
        <position position="332"/>
    </location>
</feature>
<keyword evidence="3 9" id="KW-0819">tRNA processing</keyword>
<evidence type="ECO:0000256" key="5">
    <source>
        <dbReference type="ARBA" id="ARBA00022840"/>
    </source>
</evidence>
<dbReference type="GO" id="GO:0005524">
    <property type="term" value="F:ATP binding"/>
    <property type="evidence" value="ECO:0007669"/>
    <property type="project" value="UniProtKB-KW"/>
</dbReference>
<feature type="region of interest" description="Interaction with tRNA" evidence="9">
    <location>
        <begin position="148"/>
        <end position="150"/>
    </location>
</feature>
<dbReference type="InterPro" id="IPR023382">
    <property type="entry name" value="MnmA-like_central_sf"/>
</dbReference>
<evidence type="ECO:0000256" key="3">
    <source>
        <dbReference type="ARBA" id="ARBA00022694"/>
    </source>
</evidence>
<dbReference type="InterPro" id="IPR046884">
    <property type="entry name" value="MnmA-like_central"/>
</dbReference>
<comment type="function">
    <text evidence="9">Catalyzes the 2-thiolation of uridine at the wobble position (U34) of tRNA, leading to the formation of s(2)U34.</text>
</comment>
<evidence type="ECO:0000256" key="4">
    <source>
        <dbReference type="ARBA" id="ARBA00022741"/>
    </source>
</evidence>
<keyword evidence="6 9" id="KW-0694">RNA-binding</keyword>
<dbReference type="Gene3D" id="3.40.50.620">
    <property type="entry name" value="HUPs"/>
    <property type="match status" value="1"/>
</dbReference>
<keyword evidence="7" id="KW-1015">Disulfide bond</keyword>
<dbReference type="Gene3D" id="2.30.30.280">
    <property type="entry name" value="Adenine nucleotide alpha hydrolases-like domains"/>
    <property type="match status" value="1"/>
</dbReference>
<dbReference type="GO" id="GO:0000049">
    <property type="term" value="F:tRNA binding"/>
    <property type="evidence" value="ECO:0007669"/>
    <property type="project" value="UniProtKB-KW"/>
</dbReference>
<dbReference type="STRING" id="1802391.A3D72_01330"/>
<feature type="domain" description="tRNA-specific 2-thiouridylase MnmA-like central" evidence="11">
    <location>
        <begin position="207"/>
        <end position="268"/>
    </location>
</feature>
<dbReference type="GO" id="GO:0002143">
    <property type="term" value="P:tRNA wobble position uridine thiolation"/>
    <property type="evidence" value="ECO:0007669"/>
    <property type="project" value="TreeGrafter"/>
</dbReference>
<dbReference type="InterPro" id="IPR046885">
    <property type="entry name" value="MnmA-like_C"/>
</dbReference>
<comment type="similarity">
    <text evidence="9">Belongs to the MnmA/TRMU family.</text>
</comment>
<keyword evidence="4 9" id="KW-0547">Nucleotide-binding</keyword>
<comment type="caution">
    <text evidence="9">Lacks conserved residue(s) required for the propagation of feature annotation.</text>
</comment>
<feature type="binding site" evidence="9">
    <location>
        <position position="126"/>
    </location>
    <ligand>
        <name>ATP</name>
        <dbReference type="ChEBI" id="CHEBI:30616"/>
    </ligand>
</feature>
<feature type="region of interest" description="Interaction with target base in tRNA" evidence="9">
    <location>
        <begin position="97"/>
        <end position="99"/>
    </location>
</feature>
<keyword evidence="1 9" id="KW-0820">tRNA-binding</keyword>
<feature type="binding site" evidence="9">
    <location>
        <position position="38"/>
    </location>
    <ligand>
        <name>ATP</name>
        <dbReference type="ChEBI" id="CHEBI:30616"/>
    </ligand>
</feature>
<evidence type="ECO:0000256" key="7">
    <source>
        <dbReference type="ARBA" id="ARBA00023157"/>
    </source>
</evidence>